<keyword evidence="1" id="KW-0812">Transmembrane</keyword>
<keyword evidence="1" id="KW-1133">Transmembrane helix</keyword>
<dbReference type="TCDB" id="9.B.222.1.1">
    <property type="family name" value="the small conserved uncharacterized protein with 4 tms (up4tm) family"/>
</dbReference>
<dbReference type="OrthoDB" id="9811877at2"/>
<dbReference type="KEGG" id="app:CAP2UW1_4702"/>
<feature type="transmembrane region" description="Helical" evidence="1">
    <location>
        <begin position="12"/>
        <end position="35"/>
    </location>
</feature>
<proteinExistence type="predicted"/>
<keyword evidence="2" id="KW-0614">Plasmid</keyword>
<reference evidence="2" key="1">
    <citation type="submission" date="2009-08" db="EMBL/GenBank/DDBJ databases">
        <authorList>
            <consortium name="US DOE Joint Genome Institute"/>
            <person name="Lucas S."/>
            <person name="Copeland A."/>
            <person name="Lapidus A."/>
            <person name="Glavina del Rio T."/>
            <person name="Dalin E."/>
            <person name="Tice H."/>
            <person name="Bruce D."/>
            <person name="Barry K."/>
            <person name="Pitluck S."/>
            <person name="Lowry S."/>
            <person name="Larimer F."/>
            <person name="Land M."/>
            <person name="Hauser L."/>
            <person name="Kyrpides N."/>
            <person name="Ivanova N."/>
            <person name="McMahon K.D."/>
            <person name="Hugenholtz P."/>
        </authorList>
    </citation>
    <scope>NUCLEOTIDE SEQUENCE</scope>
    <source>
        <strain evidence="2">UW-1</strain>
        <plasmid evidence="2">pAph01</plasmid>
    </source>
</reference>
<keyword evidence="1" id="KW-0472">Membrane</keyword>
<dbReference type="AlphaFoldDB" id="C7RW17"/>
<geneLocation type="plasmid" evidence="2">
    <name>pAph01</name>
</geneLocation>
<dbReference type="EMBL" id="CP001716">
    <property type="protein sequence ID" value="ACV37827.1"/>
    <property type="molecule type" value="Genomic_DNA"/>
</dbReference>
<evidence type="ECO:0008006" key="3">
    <source>
        <dbReference type="Google" id="ProtNLM"/>
    </source>
</evidence>
<protein>
    <recommendedName>
        <fullName evidence="3">Membrane-bound metal-dependent hydrolase</fullName>
    </recommendedName>
</protein>
<organism evidence="2">
    <name type="scientific">Accumulibacter regalis</name>
    <dbReference type="NCBI Taxonomy" id="522306"/>
    <lineage>
        <taxon>Bacteria</taxon>
        <taxon>Pseudomonadati</taxon>
        <taxon>Pseudomonadota</taxon>
        <taxon>Betaproteobacteria</taxon>
        <taxon>Candidatus Accumulibacter</taxon>
    </lineage>
</organism>
<dbReference type="HOGENOM" id="CLU_1763967_0_0_4"/>
<sequence length="147" mass="16413">MATIGLAVAPDLIHLLPLMIAAPFAANGLEIFTAYVNASPGFEPPLSPNLNQLTHHLHCVMHSALVAGAITAAVWLWLGRLWVPLLGWWSHILIDVFTHSAEFYPSPVLYPLTYWGFDGIAWNAPWFMSINYAVMTIVAYIIFLRRN</sequence>
<feature type="transmembrane region" description="Helical" evidence="1">
    <location>
        <begin position="124"/>
        <end position="144"/>
    </location>
</feature>
<name>C7RW17_ACCRE</name>
<gene>
    <name evidence="2" type="ordered locus">CAP2UW1_4702</name>
</gene>
<evidence type="ECO:0000313" key="2">
    <source>
        <dbReference type="EMBL" id="ACV37827.1"/>
    </source>
</evidence>
<reference evidence="2" key="2">
    <citation type="submission" date="2009-09" db="EMBL/GenBank/DDBJ databases">
        <title>Complete sequence of plasmid1 of Candidatus Accumulibacter phosphatis clade IIA str. UW-1.</title>
        <authorList>
            <consortium name="US DOE Joint Genome Institute"/>
            <person name="Martin H.G."/>
            <person name="Ivanova N."/>
            <person name="Kunin V."/>
            <person name="Warnecke F."/>
            <person name="Barry K."/>
            <person name="He S."/>
            <person name="Salamov A."/>
            <person name="Szeto E."/>
            <person name="Dalin E."/>
            <person name="Pangilinan J.L."/>
            <person name="Lapidus A."/>
            <person name="Lowry S."/>
            <person name="Kyrpides N.C."/>
            <person name="McMahon K.D."/>
            <person name="Hugenholtz P."/>
        </authorList>
    </citation>
    <scope>NUCLEOTIDE SEQUENCE [LARGE SCALE GENOMIC DNA]</scope>
    <source>
        <strain evidence="2">UW-1</strain>
        <plasmid evidence="2">pAph01</plasmid>
        <plasmid>UW-1</plasmid>
    </source>
</reference>
<evidence type="ECO:0000256" key="1">
    <source>
        <dbReference type="SAM" id="Phobius"/>
    </source>
</evidence>
<feature type="transmembrane region" description="Helical" evidence="1">
    <location>
        <begin position="55"/>
        <end position="78"/>
    </location>
</feature>
<accession>C7RW17</accession>